<evidence type="ECO:0000259" key="9">
    <source>
        <dbReference type="Pfam" id="PF10590"/>
    </source>
</evidence>
<comment type="pathway">
    <text evidence="5">Cofactor metabolism; pyridoxal 5'-phosphate salvage; pyridoxal 5'-phosphate from pyridoxine 5'-phosphate: step 1/1.</text>
</comment>
<comment type="subunit">
    <text evidence="5">Homodimer.</text>
</comment>
<feature type="compositionally biased region" description="Basic and acidic residues" evidence="7">
    <location>
        <begin position="1"/>
        <end position="21"/>
    </location>
</feature>
<feature type="region of interest" description="Disordered" evidence="7">
    <location>
        <begin position="1"/>
        <end position="23"/>
    </location>
</feature>
<keyword evidence="5" id="KW-0664">Pyridoxine biosynthesis</keyword>
<dbReference type="NCBIfam" id="NF004231">
    <property type="entry name" value="PRK05679.1"/>
    <property type="match status" value="1"/>
</dbReference>
<evidence type="ECO:0000256" key="3">
    <source>
        <dbReference type="ARBA" id="ARBA00022643"/>
    </source>
</evidence>
<dbReference type="NCBIfam" id="TIGR00558">
    <property type="entry name" value="pdxH"/>
    <property type="match status" value="1"/>
</dbReference>
<dbReference type="PANTHER" id="PTHR10851">
    <property type="entry name" value="PYRIDOXINE-5-PHOSPHATE OXIDASE"/>
    <property type="match status" value="1"/>
</dbReference>
<dbReference type="InterPro" id="IPR019740">
    <property type="entry name" value="Pyridox_Oxase_CS"/>
</dbReference>
<evidence type="ECO:0000256" key="2">
    <source>
        <dbReference type="ARBA" id="ARBA00022630"/>
    </source>
</evidence>
<evidence type="ECO:0000256" key="7">
    <source>
        <dbReference type="SAM" id="MobiDB-lite"/>
    </source>
</evidence>
<feature type="binding site" evidence="5 6">
    <location>
        <begin position="140"/>
        <end position="141"/>
    </location>
    <ligand>
        <name>FMN</name>
        <dbReference type="ChEBI" id="CHEBI:58210"/>
    </ligand>
</feature>
<feature type="binding site" evidence="5 6">
    <location>
        <position position="185"/>
    </location>
    <ligand>
        <name>FMN</name>
        <dbReference type="ChEBI" id="CHEBI:58210"/>
    </ligand>
</feature>
<feature type="binding site" evidence="5 6">
    <location>
        <position position="83"/>
    </location>
    <ligand>
        <name>FMN</name>
        <dbReference type="ChEBI" id="CHEBI:58210"/>
    </ligand>
</feature>
<comment type="catalytic activity">
    <reaction evidence="5">
        <text>pyridoxine 5'-phosphate + O2 = pyridoxal 5'-phosphate + H2O2</text>
        <dbReference type="Rhea" id="RHEA:15149"/>
        <dbReference type="ChEBI" id="CHEBI:15379"/>
        <dbReference type="ChEBI" id="CHEBI:16240"/>
        <dbReference type="ChEBI" id="CHEBI:58589"/>
        <dbReference type="ChEBI" id="CHEBI:597326"/>
        <dbReference type="EC" id="1.4.3.5"/>
    </reaction>
</comment>
<dbReference type="InterPro" id="IPR000659">
    <property type="entry name" value="Pyridox_Oxase"/>
</dbReference>
<comment type="pathway">
    <text evidence="5">Cofactor metabolism; pyridoxal 5'-phosphate salvage; pyridoxal 5'-phosphate from pyridoxamine 5'-phosphate: step 1/1.</text>
</comment>
<dbReference type="GO" id="GO:0008615">
    <property type="term" value="P:pyridoxine biosynthetic process"/>
    <property type="evidence" value="ECO:0007669"/>
    <property type="project" value="UniProtKB-UniRule"/>
</dbReference>
<feature type="binding site" evidence="5 6">
    <location>
        <begin position="61"/>
        <end position="66"/>
    </location>
    <ligand>
        <name>FMN</name>
        <dbReference type="ChEBI" id="CHEBI:58210"/>
    </ligand>
</feature>
<keyword evidence="11" id="KW-1185">Reference proteome</keyword>
<feature type="binding site" evidence="5">
    <location>
        <position position="123"/>
    </location>
    <ligand>
        <name>substrate</name>
    </ligand>
</feature>
<comment type="cofactor">
    <cofactor evidence="5 6">
        <name>FMN</name>
        <dbReference type="ChEBI" id="CHEBI:58210"/>
    </cofactor>
    <text evidence="5 6">Binds 1 FMN per subunit.</text>
</comment>
<dbReference type="GO" id="GO:0010181">
    <property type="term" value="F:FMN binding"/>
    <property type="evidence" value="ECO:0007669"/>
    <property type="project" value="UniProtKB-UniRule"/>
</dbReference>
<evidence type="ECO:0000313" key="10">
    <source>
        <dbReference type="EMBL" id="SUO93071.1"/>
    </source>
</evidence>
<name>A0A380MMV4_9GAMM</name>
<dbReference type="EMBL" id="UHIC01000001">
    <property type="protein sequence ID" value="SUO93071.1"/>
    <property type="molecule type" value="Genomic_DNA"/>
</dbReference>
<feature type="binding site" evidence="5">
    <location>
        <position position="66"/>
    </location>
    <ligand>
        <name>substrate</name>
    </ligand>
</feature>
<keyword evidence="3 5" id="KW-0288">FMN</keyword>
<dbReference type="Gene3D" id="2.30.110.10">
    <property type="entry name" value="Electron Transport, Fmn-binding Protein, Chain A"/>
    <property type="match status" value="1"/>
</dbReference>
<sequence>MDIGSVRKDFQSHRPLKRSDLSDSPWQQFENWFGEAMQAKLEEPNAFVLATVNTDGQSSQRTVLLKFFDTAGFVFYTNYHSRKAQEIAQNQKVSMLFPWYGLQRQVKVEGYAEKVSREQSLKYFLSRPVGSQIGAWASPQSKVIDTRDFLRLQWQKMQNKFRNGEIPLPDFWGGYRIIPMAFEFWQGQPNRLHDRFVYLRDNDNWNIQRLAP</sequence>
<keyword evidence="2 5" id="KW-0285">Flavoprotein</keyword>
<dbReference type="PANTHER" id="PTHR10851:SF0">
    <property type="entry name" value="PYRIDOXINE-5'-PHOSPHATE OXIDASE"/>
    <property type="match status" value="1"/>
</dbReference>
<dbReference type="HAMAP" id="MF_01629">
    <property type="entry name" value="PdxH"/>
    <property type="match status" value="1"/>
</dbReference>
<comment type="similarity">
    <text evidence="1 5">Belongs to the pyridoxamine 5'-phosphate oxidase family.</text>
</comment>
<evidence type="ECO:0000256" key="4">
    <source>
        <dbReference type="ARBA" id="ARBA00023002"/>
    </source>
</evidence>
<evidence type="ECO:0000259" key="8">
    <source>
        <dbReference type="Pfam" id="PF01243"/>
    </source>
</evidence>
<accession>A0A380MMV4</accession>
<keyword evidence="4 5" id="KW-0560">Oxidoreductase</keyword>
<gene>
    <name evidence="5 10" type="primary">pdxH</name>
    <name evidence="10" type="ORF">NCTC13337_00042</name>
</gene>
<feature type="binding site" evidence="5">
    <location>
        <begin position="191"/>
        <end position="193"/>
    </location>
    <ligand>
        <name>substrate</name>
    </ligand>
</feature>
<dbReference type="PROSITE" id="PS01064">
    <property type="entry name" value="PYRIDOX_OXIDASE"/>
    <property type="match status" value="1"/>
</dbReference>
<dbReference type="Pfam" id="PF10590">
    <property type="entry name" value="PNP_phzG_C"/>
    <property type="match status" value="1"/>
</dbReference>
<evidence type="ECO:0000256" key="1">
    <source>
        <dbReference type="ARBA" id="ARBA00007301"/>
    </source>
</evidence>
<dbReference type="InterPro" id="IPR011576">
    <property type="entry name" value="Pyridox_Oxase_N"/>
</dbReference>
<dbReference type="PIRSF" id="PIRSF000190">
    <property type="entry name" value="Pyd_amn-ph_oxd"/>
    <property type="match status" value="1"/>
</dbReference>
<comment type="function">
    <text evidence="5">Catalyzes the oxidation of either pyridoxine 5'-phosphate (PNP) or pyridoxamine 5'-phosphate (PMP) into pyridoxal 5'-phosphate (PLP).</text>
</comment>
<comment type="catalytic activity">
    <reaction evidence="5">
        <text>pyridoxamine 5'-phosphate + O2 + H2O = pyridoxal 5'-phosphate + H2O2 + NH4(+)</text>
        <dbReference type="Rhea" id="RHEA:15817"/>
        <dbReference type="ChEBI" id="CHEBI:15377"/>
        <dbReference type="ChEBI" id="CHEBI:15379"/>
        <dbReference type="ChEBI" id="CHEBI:16240"/>
        <dbReference type="ChEBI" id="CHEBI:28938"/>
        <dbReference type="ChEBI" id="CHEBI:58451"/>
        <dbReference type="ChEBI" id="CHEBI:597326"/>
        <dbReference type="EC" id="1.4.3.5"/>
    </reaction>
</comment>
<feature type="binding site" evidence="5 6">
    <location>
        <position position="105"/>
    </location>
    <ligand>
        <name>FMN</name>
        <dbReference type="ChEBI" id="CHEBI:58210"/>
    </ligand>
</feature>
<dbReference type="AlphaFoldDB" id="A0A380MMV4"/>
<feature type="binding site" evidence="5">
    <location>
        <position position="127"/>
    </location>
    <ligand>
        <name>substrate</name>
    </ligand>
</feature>
<dbReference type="InterPro" id="IPR019576">
    <property type="entry name" value="Pyridoxamine_oxidase_dimer_C"/>
</dbReference>
<feature type="binding site" evidence="5">
    <location>
        <position position="131"/>
    </location>
    <ligand>
        <name>substrate</name>
    </ligand>
</feature>
<feature type="binding site" evidence="5 6">
    <location>
        <position position="82"/>
    </location>
    <ligand>
        <name>FMN</name>
        <dbReference type="ChEBI" id="CHEBI:58210"/>
    </ligand>
</feature>
<dbReference type="UniPathway" id="UPA01068">
    <property type="reaction ID" value="UER00304"/>
</dbReference>
<dbReference type="Proteomes" id="UP000254601">
    <property type="component" value="Unassembled WGS sequence"/>
</dbReference>
<evidence type="ECO:0000256" key="6">
    <source>
        <dbReference type="PIRSR" id="PIRSR000190-2"/>
    </source>
</evidence>
<reference evidence="10 11" key="1">
    <citation type="submission" date="2018-06" db="EMBL/GenBank/DDBJ databases">
        <authorList>
            <consortium name="Pathogen Informatics"/>
            <person name="Doyle S."/>
        </authorList>
    </citation>
    <scope>NUCLEOTIDE SEQUENCE [LARGE SCALE GENOMIC DNA]</scope>
    <source>
        <strain evidence="10 11">NCTC13337</strain>
    </source>
</reference>
<feature type="domain" description="Pyridoxamine 5'-phosphate oxidase N-terminal" evidence="8">
    <location>
        <begin position="34"/>
        <end position="158"/>
    </location>
</feature>
<protein>
    <recommendedName>
        <fullName evidence="5">Pyridoxine/pyridoxamine 5'-phosphate oxidase</fullName>
        <ecNumber evidence="5">1.4.3.5</ecNumber>
    </recommendedName>
    <alternativeName>
        <fullName evidence="5">PNP/PMP oxidase</fullName>
        <shortName evidence="5">PNPOx</shortName>
    </alternativeName>
    <alternativeName>
        <fullName evidence="5">Pyridoxal 5'-phosphate synthase</fullName>
    </alternativeName>
</protein>
<dbReference type="GO" id="GO:0004733">
    <property type="term" value="F:pyridoxamine phosphate oxidase activity"/>
    <property type="evidence" value="ECO:0007669"/>
    <property type="project" value="UniProtKB-UniRule"/>
</dbReference>
<dbReference type="SUPFAM" id="SSF50475">
    <property type="entry name" value="FMN-binding split barrel"/>
    <property type="match status" value="1"/>
</dbReference>
<feature type="binding site" evidence="5 6">
    <location>
        <position position="195"/>
    </location>
    <ligand>
        <name>FMN</name>
        <dbReference type="ChEBI" id="CHEBI:58210"/>
    </ligand>
</feature>
<dbReference type="RefSeq" id="WP_072575973.1">
    <property type="nucleotide sequence ID" value="NZ_LWHB01000040.1"/>
</dbReference>
<evidence type="ECO:0000256" key="5">
    <source>
        <dbReference type="HAMAP-Rule" id="MF_01629"/>
    </source>
</evidence>
<dbReference type="OrthoDB" id="9780392at2"/>
<feature type="binding site" evidence="5 6">
    <location>
        <begin position="76"/>
        <end position="77"/>
    </location>
    <ligand>
        <name>FMN</name>
        <dbReference type="ChEBI" id="CHEBI:58210"/>
    </ligand>
</feature>
<organism evidence="10 11">
    <name type="scientific">Suttonella ornithocola</name>
    <dbReference type="NCBI Taxonomy" id="279832"/>
    <lineage>
        <taxon>Bacteria</taxon>
        <taxon>Pseudomonadati</taxon>
        <taxon>Pseudomonadota</taxon>
        <taxon>Gammaproteobacteria</taxon>
        <taxon>Cardiobacteriales</taxon>
        <taxon>Cardiobacteriaceae</taxon>
        <taxon>Suttonella</taxon>
    </lineage>
</organism>
<feature type="domain" description="Pyridoxine 5'-phosphate oxidase dimerisation C-terminal" evidence="9">
    <location>
        <begin position="172"/>
        <end position="212"/>
    </location>
</feature>
<dbReference type="EC" id="1.4.3.5" evidence="5"/>
<proteinExistence type="inferred from homology"/>
<dbReference type="Pfam" id="PF01243">
    <property type="entry name" value="PNPOx_N"/>
    <property type="match status" value="1"/>
</dbReference>
<evidence type="ECO:0000313" key="11">
    <source>
        <dbReference type="Proteomes" id="UP000254601"/>
    </source>
</evidence>
<dbReference type="InterPro" id="IPR012349">
    <property type="entry name" value="Split_barrel_FMN-bd"/>
</dbReference>